<feature type="compositionally biased region" description="Polar residues" evidence="1">
    <location>
        <begin position="1350"/>
        <end position="1363"/>
    </location>
</feature>
<proteinExistence type="predicted"/>
<feature type="compositionally biased region" description="Polar residues" evidence="1">
    <location>
        <begin position="641"/>
        <end position="651"/>
    </location>
</feature>
<sequence>MHRHRHIPDLTCRVIRIQASRVHRYPSYCGFTPLGPLLTHLLRKTRAHTHTHTHAHTHAHTARSGQKANKEKVRIGSSVVVCHTRRHARMTSSLSPSTLRLSHTAATVVTEAVDVSLDEYFEACQASSSSGSSSPRSSSPPASKSVSCPFKASPYGAAVSERNTATVKSHHHSYGLRSVDPAAAVATCLPTPLQGNVTRPLMLRPRPLHSPLFPDALISIPSTVDEGGVLPQGSSPSHTSTHPPHPSWKPESVAQPRGSTATLSREGAVMRGVAGHVLAKRLKNTTLPCAPPSYSFSSLSSAVNHSGTAAPEWVSSAFMFQLPPPTDTAAAAQGKKRLSTTIMTRGGPGGRPSSTSPHTARRAVAAAQEDCLARQRAVLFDVLCALRQHPTASCEMCADKGGSRDGEHAGPSPASSRGQWRMREAVLTEAAARAWSPTFLGVLGQLLEVANVVAAVDNHVRECEPVLGHHAAGDLAEAHGIFTYNVTAECKGIQDASVALEIAAVRSLKRLCSVLRQLSADFCRWVLQVQEYLLVVCEGAIAVSHLNGQQPSPPLAGGVRPSLDKRDEETPNAGGGGQYPFGTGSYAAASSGVPLTVLPVSCSLASLVTAVRENIAPLQRCHVLVVESGCFEGLANFNKPSDTSRPASTTRGAAAHPAEGQEPPRSSSCAMLAARLLDTLIIQASAFQDTSTMDLYRLYVMMLLYTSWPYVLLCTAAIFGFVRGIDPPVWRRQLPRLFRSSFSHVRIGDASRRYPTDILSLLLNCVGYYNADDVAASAGAGENGTGVAQPTREPLPLSAGRSRDPVVTSWASAPRQAGAGRRSRCVGEASGQHVARVALASARTFVLRSLASFTRRHRQVALSRTPLPSRRISAALTSVKGHTATTATAMSTTSSTPAGTTSCQLWRTKSVKEILHYIMYEAGDRQGDKPDDGDQAGSGAVSAIVAYAQQNQDVHRRVVQVAAPSTAVAAVDATGSSNASGSTGALHYAYFPTTIPLGFVTMLAEGLTGQQQWQQRRGDGDVLNFTEEQGCLASSSPAFYPGQRGVVGGGVGCGRPHSRIRSGDTNATAAFENNDDDDDGGGSGDEGSGVLRRRGISLWTLSISESATIPDVRFTNILAEEEEKFLDAVDDGGTKFSQRSLAQRKRRSHQLWINVTIPCARWVTTALLIPIGVAVQRLQERRLHALFTVSLHTAVGGGDIGGGCFYPRSLHEPAHEAQQQQQPVDTTTPAERLPLGPIASFNGLARNGLVSRSNTAACSFIHATKLLVDVALCRDQERLVHGFLEQLHRVPRWWVRQGEDGGVGAYGRLGTAAPIISAVFADALRGKRFSELVRLSVLPAKVGSGAAAPSMTTADTPTASGLQGRQGEDGHSSPSVVEDMLDVFASFQLSFAFPDAFECMLQPRDLSMYVEPLTGTTERSYQTYFWQRRRRLYVEEGGAGDRRASPVPSVVAGSNGIALADVWSYAFGYQCALYYAHITLQAHQKQLHERDTQDAQIAQSMGPPGQSAMPHLQYVSRGMGSAYYTLNFAVGQLLSFTQNASMRVVYDLERLLAKAMSSSPVLLSCMELCYQLDALLLELYLVSFPARPPVALNVRERGMQSPAAEAVRAAVQRTLEVALDPSRLPASHIRSCTRNAVEALVATVSAAAEHHPSALATHLQPLVVRLTFNRYYGTDEETLSFHFR</sequence>
<evidence type="ECO:0000313" key="3">
    <source>
        <dbReference type="Proteomes" id="UP001501274"/>
    </source>
</evidence>
<dbReference type="EMBL" id="JBAMZN010000014">
    <property type="protein sequence ID" value="KAL0528201.1"/>
    <property type="molecule type" value="Genomic_DNA"/>
</dbReference>
<keyword evidence="3" id="KW-1185">Reference proteome</keyword>
<feature type="region of interest" description="Disordered" evidence="1">
    <location>
        <begin position="1060"/>
        <end position="1088"/>
    </location>
</feature>
<accession>A0AAW3C3A6</accession>
<feature type="region of interest" description="Disordered" evidence="1">
    <location>
        <begin position="551"/>
        <end position="577"/>
    </location>
</feature>
<feature type="region of interest" description="Disordered" evidence="1">
    <location>
        <begin position="126"/>
        <end position="147"/>
    </location>
</feature>
<feature type="region of interest" description="Disordered" evidence="1">
    <location>
        <begin position="641"/>
        <end position="666"/>
    </location>
</feature>
<feature type="region of interest" description="Disordered" evidence="1">
    <location>
        <begin position="780"/>
        <end position="813"/>
    </location>
</feature>
<feature type="region of interest" description="Disordered" evidence="1">
    <location>
        <begin position="398"/>
        <end position="420"/>
    </location>
</feature>
<organism evidence="2 3">
    <name type="scientific">Leishmania naiffi</name>
    <dbReference type="NCBI Taxonomy" id="5678"/>
    <lineage>
        <taxon>Eukaryota</taxon>
        <taxon>Discoba</taxon>
        <taxon>Euglenozoa</taxon>
        <taxon>Kinetoplastea</taxon>
        <taxon>Metakinetoplastina</taxon>
        <taxon>Trypanosomatida</taxon>
        <taxon>Trypanosomatidae</taxon>
        <taxon>Leishmaniinae</taxon>
        <taxon>Leishmania</taxon>
        <taxon>Leishmania naiffi species complex</taxon>
    </lineage>
</organism>
<evidence type="ECO:0000256" key="1">
    <source>
        <dbReference type="SAM" id="MobiDB-lite"/>
    </source>
</evidence>
<feature type="compositionally biased region" description="Basic and acidic residues" evidence="1">
    <location>
        <begin position="398"/>
        <end position="408"/>
    </location>
</feature>
<comment type="caution">
    <text evidence="2">The sequence shown here is derived from an EMBL/GenBank/DDBJ whole genome shotgun (WGS) entry which is preliminary data.</text>
</comment>
<reference evidence="2 3" key="1">
    <citation type="submission" date="2024-02" db="EMBL/GenBank/DDBJ databases">
        <title>FIRST GENOME SEQUENCES OF Leishmania (Viannia) shawi, Leishmania (Viannia) lindenbergi AND Leishmania (Viannia) utingensis.</title>
        <authorList>
            <person name="Resadore F."/>
            <person name="Custodio M.G.F."/>
            <person name="Boite M.C."/>
            <person name="Cupolillo E."/>
            <person name="Ferreira G.E.M."/>
        </authorList>
    </citation>
    <scope>NUCLEOTIDE SEQUENCE [LARGE SCALE GENOMIC DNA]</scope>
    <source>
        <strain evidence="2 3">MDAS/BR/1979/M5533</strain>
    </source>
</reference>
<protein>
    <submittedName>
        <fullName evidence="2">Uncharacterized protein</fullName>
    </submittedName>
</protein>
<feature type="compositionally biased region" description="Basic residues" evidence="1">
    <location>
        <begin position="50"/>
        <end position="61"/>
    </location>
</feature>
<feature type="region of interest" description="Disordered" evidence="1">
    <location>
        <begin position="1345"/>
        <end position="1373"/>
    </location>
</feature>
<feature type="region of interest" description="Disordered" evidence="1">
    <location>
        <begin position="224"/>
        <end position="266"/>
    </location>
</feature>
<evidence type="ECO:0000313" key="2">
    <source>
        <dbReference type="EMBL" id="KAL0528201.1"/>
    </source>
</evidence>
<dbReference type="Proteomes" id="UP001501274">
    <property type="component" value="Unassembled WGS sequence"/>
</dbReference>
<name>A0AAW3C3A6_9TRYP</name>
<feature type="region of interest" description="Disordered" evidence="1">
    <location>
        <begin position="50"/>
        <end position="73"/>
    </location>
</feature>
<feature type="compositionally biased region" description="Low complexity" evidence="1">
    <location>
        <begin position="127"/>
        <end position="147"/>
    </location>
</feature>
<gene>
    <name evidence="2" type="ORF">Q4I28_001971</name>
</gene>